<feature type="transmembrane region" description="Helical" evidence="5">
    <location>
        <begin position="131"/>
        <end position="154"/>
    </location>
</feature>
<evidence type="ECO:0000259" key="6">
    <source>
        <dbReference type="Pfam" id="PF07298"/>
    </source>
</evidence>
<comment type="subcellular location">
    <subcellularLocation>
        <location evidence="1">Membrane</location>
        <topology evidence="1">Multi-pass membrane protein</topology>
    </subcellularLocation>
</comment>
<feature type="transmembrane region" description="Helical" evidence="5">
    <location>
        <begin position="35"/>
        <end position="57"/>
    </location>
</feature>
<feature type="transmembrane region" description="Helical" evidence="5">
    <location>
        <begin position="193"/>
        <end position="215"/>
    </location>
</feature>
<evidence type="ECO:0000256" key="3">
    <source>
        <dbReference type="ARBA" id="ARBA00022989"/>
    </source>
</evidence>
<evidence type="ECO:0000256" key="1">
    <source>
        <dbReference type="ARBA" id="ARBA00004141"/>
    </source>
</evidence>
<dbReference type="Pfam" id="PF07298">
    <property type="entry name" value="NnrU"/>
    <property type="match status" value="1"/>
</dbReference>
<accession>A0ABQ5UUG6</accession>
<evidence type="ECO:0000313" key="8">
    <source>
        <dbReference type="Proteomes" id="UP001161405"/>
    </source>
</evidence>
<dbReference type="InterPro" id="IPR009915">
    <property type="entry name" value="NnrU_dom"/>
</dbReference>
<dbReference type="RefSeq" id="WP_284364603.1">
    <property type="nucleotide sequence ID" value="NZ_BSNI01000002.1"/>
</dbReference>
<keyword evidence="3 5" id="KW-1133">Transmembrane helix</keyword>
<dbReference type="Gene3D" id="1.20.120.1630">
    <property type="match status" value="1"/>
</dbReference>
<evidence type="ECO:0000313" key="7">
    <source>
        <dbReference type="EMBL" id="GLQ18029.1"/>
    </source>
</evidence>
<organism evidence="7 8">
    <name type="scientific">Maritalea porphyrae</name>
    <dbReference type="NCBI Taxonomy" id="880732"/>
    <lineage>
        <taxon>Bacteria</taxon>
        <taxon>Pseudomonadati</taxon>
        <taxon>Pseudomonadota</taxon>
        <taxon>Alphaproteobacteria</taxon>
        <taxon>Hyphomicrobiales</taxon>
        <taxon>Devosiaceae</taxon>
        <taxon>Maritalea</taxon>
    </lineage>
</organism>
<dbReference type="Proteomes" id="UP001161405">
    <property type="component" value="Unassembled WGS sequence"/>
</dbReference>
<gene>
    <name evidence="7" type="ORF">GCM10007879_22780</name>
</gene>
<sequence length="223" mass="24413">MLNFAAALIAFLAAHVVPRATGFRDWGIERVGRKAYMTFYSVMSLALLAWLVIAALNAPYIGLWMTTQATAALAIMMMLVSCILFATGVTRANSLSISFRGGETDIERPGILALVRHPIILGFLLWSAAHLLVNGDVVGVILFGGMLLFSVLGMRIAQKRAEKRLTDEQIKRFHAVAAGPLRERIARAASPKLYVEIVAGLAFFFLLLFGHEYLIGVSPLAYF</sequence>
<feature type="transmembrane region" description="Helical" evidence="5">
    <location>
        <begin position="69"/>
        <end position="89"/>
    </location>
</feature>
<feature type="domain" description="NnrU" evidence="6">
    <location>
        <begin position="4"/>
        <end position="219"/>
    </location>
</feature>
<evidence type="ECO:0000256" key="2">
    <source>
        <dbReference type="ARBA" id="ARBA00022692"/>
    </source>
</evidence>
<evidence type="ECO:0000256" key="4">
    <source>
        <dbReference type="ARBA" id="ARBA00023136"/>
    </source>
</evidence>
<name>A0ABQ5UUG6_9HYPH</name>
<reference evidence="7" key="2">
    <citation type="submission" date="2023-01" db="EMBL/GenBank/DDBJ databases">
        <title>Draft genome sequence of Maritalea porphyrae strain NBRC 107169.</title>
        <authorList>
            <person name="Sun Q."/>
            <person name="Mori K."/>
        </authorList>
    </citation>
    <scope>NUCLEOTIDE SEQUENCE</scope>
    <source>
        <strain evidence="7">NBRC 107169</strain>
    </source>
</reference>
<proteinExistence type="predicted"/>
<comment type="caution">
    <text evidence="7">The sequence shown here is derived from an EMBL/GenBank/DDBJ whole genome shotgun (WGS) entry which is preliminary data.</text>
</comment>
<protein>
    <recommendedName>
        <fullName evidence="6">NnrU domain-containing protein</fullName>
    </recommendedName>
</protein>
<keyword evidence="4 5" id="KW-0472">Membrane</keyword>
<keyword evidence="8" id="KW-1185">Reference proteome</keyword>
<reference evidence="7" key="1">
    <citation type="journal article" date="2014" name="Int. J. Syst. Evol. Microbiol.">
        <title>Complete genome of a new Firmicutes species belonging to the dominant human colonic microbiota ('Ruminococcus bicirculans') reveals two chromosomes and a selective capacity to utilize plant glucans.</title>
        <authorList>
            <consortium name="NISC Comparative Sequencing Program"/>
            <person name="Wegmann U."/>
            <person name="Louis P."/>
            <person name="Goesmann A."/>
            <person name="Henrissat B."/>
            <person name="Duncan S.H."/>
            <person name="Flint H.J."/>
        </authorList>
    </citation>
    <scope>NUCLEOTIDE SEQUENCE</scope>
    <source>
        <strain evidence="7">NBRC 107169</strain>
    </source>
</reference>
<dbReference type="EMBL" id="BSNI01000002">
    <property type="protein sequence ID" value="GLQ18029.1"/>
    <property type="molecule type" value="Genomic_DNA"/>
</dbReference>
<evidence type="ECO:0000256" key="5">
    <source>
        <dbReference type="SAM" id="Phobius"/>
    </source>
</evidence>
<keyword evidence="2 5" id="KW-0812">Transmembrane</keyword>